<protein>
    <submittedName>
        <fullName evidence="2">Uncharacterized protein</fullName>
    </submittedName>
</protein>
<proteinExistence type="predicted"/>
<organism evidence="2 3">
    <name type="scientific">Pleurodeles waltl</name>
    <name type="common">Iberian ribbed newt</name>
    <dbReference type="NCBI Taxonomy" id="8319"/>
    <lineage>
        <taxon>Eukaryota</taxon>
        <taxon>Metazoa</taxon>
        <taxon>Chordata</taxon>
        <taxon>Craniata</taxon>
        <taxon>Vertebrata</taxon>
        <taxon>Euteleostomi</taxon>
        <taxon>Amphibia</taxon>
        <taxon>Batrachia</taxon>
        <taxon>Caudata</taxon>
        <taxon>Salamandroidea</taxon>
        <taxon>Salamandridae</taxon>
        <taxon>Pleurodelinae</taxon>
        <taxon>Pleurodeles</taxon>
    </lineage>
</organism>
<reference evidence="2" key="1">
    <citation type="journal article" date="2022" name="bioRxiv">
        <title>Sequencing and chromosome-scale assembly of the giantPleurodeles waltlgenome.</title>
        <authorList>
            <person name="Brown T."/>
            <person name="Elewa A."/>
            <person name="Iarovenko S."/>
            <person name="Subramanian E."/>
            <person name="Araus A.J."/>
            <person name="Petzold A."/>
            <person name="Susuki M."/>
            <person name="Suzuki K.-i.T."/>
            <person name="Hayashi T."/>
            <person name="Toyoda A."/>
            <person name="Oliveira C."/>
            <person name="Osipova E."/>
            <person name="Leigh N.D."/>
            <person name="Simon A."/>
            <person name="Yun M.H."/>
        </authorList>
    </citation>
    <scope>NUCLEOTIDE SEQUENCE</scope>
    <source>
        <strain evidence="2">20211129_DDA</strain>
        <tissue evidence="2">Liver</tissue>
    </source>
</reference>
<evidence type="ECO:0000313" key="3">
    <source>
        <dbReference type="Proteomes" id="UP001066276"/>
    </source>
</evidence>
<keyword evidence="3" id="KW-1185">Reference proteome</keyword>
<comment type="caution">
    <text evidence="2">The sequence shown here is derived from an EMBL/GenBank/DDBJ whole genome shotgun (WGS) entry which is preliminary data.</text>
</comment>
<dbReference type="AlphaFoldDB" id="A0AAV7S1N9"/>
<dbReference type="EMBL" id="JANPWB010000009">
    <property type="protein sequence ID" value="KAJ1157882.1"/>
    <property type="molecule type" value="Genomic_DNA"/>
</dbReference>
<evidence type="ECO:0000256" key="1">
    <source>
        <dbReference type="SAM" id="MobiDB-lite"/>
    </source>
</evidence>
<feature type="region of interest" description="Disordered" evidence="1">
    <location>
        <begin position="1"/>
        <end position="86"/>
    </location>
</feature>
<gene>
    <name evidence="2" type="ORF">NDU88_010579</name>
</gene>
<evidence type="ECO:0000313" key="2">
    <source>
        <dbReference type="EMBL" id="KAJ1157882.1"/>
    </source>
</evidence>
<dbReference type="Proteomes" id="UP001066276">
    <property type="component" value="Chromosome 5"/>
</dbReference>
<name>A0AAV7S1N9_PLEWA</name>
<sequence length="86" mass="8984">MSPPLRAGSNDRATRGHVSTKCPGAKRVRQDKNPGAVAPNLLPTPVAPGQAPNSIYPPLQPARYRAPPHTIQGVTASPCGAAVRDR</sequence>
<accession>A0AAV7S1N9</accession>